<accession>A0A835MBY0</accession>
<dbReference type="Pfam" id="PF13639">
    <property type="entry name" value="zf-RING_2"/>
    <property type="match status" value="1"/>
</dbReference>
<reference evidence="5 6" key="1">
    <citation type="submission" date="2020-10" db="EMBL/GenBank/DDBJ databases">
        <title>The Coptis chinensis genome and diversification of protoberbering-type alkaloids.</title>
        <authorList>
            <person name="Wang B."/>
            <person name="Shu S."/>
            <person name="Song C."/>
            <person name="Liu Y."/>
        </authorList>
    </citation>
    <scope>NUCLEOTIDE SEQUENCE [LARGE SCALE GENOMIC DNA]</scope>
    <source>
        <strain evidence="5">HL-2020</strain>
        <tissue evidence="5">Leaf</tissue>
    </source>
</reference>
<dbReference type="InterPro" id="IPR001841">
    <property type="entry name" value="Znf_RING"/>
</dbReference>
<dbReference type="SUPFAM" id="SSF57850">
    <property type="entry name" value="RING/U-box"/>
    <property type="match status" value="1"/>
</dbReference>
<proteinExistence type="predicted"/>
<dbReference type="GO" id="GO:0008270">
    <property type="term" value="F:zinc ion binding"/>
    <property type="evidence" value="ECO:0007669"/>
    <property type="project" value="UniProtKB-KW"/>
</dbReference>
<dbReference type="PANTHER" id="PTHR45676:SF41">
    <property type="entry name" value="RING-H2 FINGER PROTEIN ATL66"/>
    <property type="match status" value="1"/>
</dbReference>
<keyword evidence="1" id="KW-0863">Zinc-finger</keyword>
<comment type="caution">
    <text evidence="5">The sequence shown here is derived from an EMBL/GenBank/DDBJ whole genome shotgun (WGS) entry which is preliminary data.</text>
</comment>
<dbReference type="PROSITE" id="PS50089">
    <property type="entry name" value="ZF_RING_2"/>
    <property type="match status" value="1"/>
</dbReference>
<dbReference type="Gene3D" id="3.30.40.10">
    <property type="entry name" value="Zinc/RING finger domain, C3HC4 (zinc finger)"/>
    <property type="match status" value="1"/>
</dbReference>
<evidence type="ECO:0000256" key="3">
    <source>
        <dbReference type="SAM" id="Phobius"/>
    </source>
</evidence>
<keyword evidence="3" id="KW-1133">Transmembrane helix</keyword>
<evidence type="ECO:0000256" key="1">
    <source>
        <dbReference type="PROSITE-ProRule" id="PRU00175"/>
    </source>
</evidence>
<dbReference type="InterPro" id="IPR013083">
    <property type="entry name" value="Znf_RING/FYVE/PHD"/>
</dbReference>
<evidence type="ECO:0000256" key="2">
    <source>
        <dbReference type="SAM" id="MobiDB-lite"/>
    </source>
</evidence>
<name>A0A835MBY0_9MAGN</name>
<dbReference type="SMART" id="SM00184">
    <property type="entry name" value="RING"/>
    <property type="match status" value="1"/>
</dbReference>
<evidence type="ECO:0000313" key="6">
    <source>
        <dbReference type="Proteomes" id="UP000631114"/>
    </source>
</evidence>
<keyword evidence="1" id="KW-0479">Metal-binding</keyword>
<organism evidence="5 6">
    <name type="scientific">Coptis chinensis</name>
    <dbReference type="NCBI Taxonomy" id="261450"/>
    <lineage>
        <taxon>Eukaryota</taxon>
        <taxon>Viridiplantae</taxon>
        <taxon>Streptophyta</taxon>
        <taxon>Embryophyta</taxon>
        <taxon>Tracheophyta</taxon>
        <taxon>Spermatophyta</taxon>
        <taxon>Magnoliopsida</taxon>
        <taxon>Ranunculales</taxon>
        <taxon>Ranunculaceae</taxon>
        <taxon>Coptidoideae</taxon>
        <taxon>Coptis</taxon>
    </lineage>
</organism>
<feature type="transmembrane region" description="Helical" evidence="3">
    <location>
        <begin position="39"/>
        <end position="59"/>
    </location>
</feature>
<dbReference type="OrthoDB" id="8062037at2759"/>
<keyword evidence="3" id="KW-0472">Membrane</keyword>
<dbReference type="Proteomes" id="UP000631114">
    <property type="component" value="Unassembled WGS sequence"/>
</dbReference>
<dbReference type="EMBL" id="JADFTS010000001">
    <property type="protein sequence ID" value="KAF9623992.1"/>
    <property type="molecule type" value="Genomic_DNA"/>
</dbReference>
<evidence type="ECO:0000313" key="5">
    <source>
        <dbReference type="EMBL" id="KAF9623992.1"/>
    </source>
</evidence>
<feature type="region of interest" description="Disordered" evidence="2">
    <location>
        <begin position="1"/>
        <end position="31"/>
    </location>
</feature>
<keyword evidence="6" id="KW-1185">Reference proteome</keyword>
<dbReference type="PANTHER" id="PTHR45676">
    <property type="entry name" value="RING-H2 FINGER PROTEIN ATL51-RELATED"/>
    <property type="match status" value="1"/>
</dbReference>
<feature type="domain" description="RING-type" evidence="4">
    <location>
        <begin position="122"/>
        <end position="171"/>
    </location>
</feature>
<keyword evidence="3" id="KW-0812">Transmembrane</keyword>
<gene>
    <name evidence="5" type="ORF">IFM89_007690</name>
</gene>
<dbReference type="AlphaFoldDB" id="A0A835MBY0"/>
<sequence length="176" mass="19565">MRSFPPPPIASPTSPTTYDYTPPPPPPPRNHVHYPQDNVAVFLLMLVVGCLIGIILGCFGEAEGRRGRRAVARRTQPLGTQVSSSSPQTTAQTQSVVQLLQSSQQRAPISNYRPSLSEPIECSICFDEMKQGQLMTVMSLPRCNHRFHTYCINQWINVDTDNRKQKCPLCRASISG</sequence>
<feature type="compositionally biased region" description="Low complexity" evidence="2">
    <location>
        <begin position="11"/>
        <end position="20"/>
    </location>
</feature>
<feature type="compositionally biased region" description="Pro residues" evidence="2">
    <location>
        <begin position="1"/>
        <end position="10"/>
    </location>
</feature>
<protein>
    <recommendedName>
        <fullName evidence="4">RING-type domain-containing protein</fullName>
    </recommendedName>
</protein>
<keyword evidence="1" id="KW-0862">Zinc</keyword>
<evidence type="ECO:0000259" key="4">
    <source>
        <dbReference type="PROSITE" id="PS50089"/>
    </source>
</evidence>